<dbReference type="PANTHER" id="PTHR11042:SF138">
    <property type="entry name" value="SERINE_THREONINE-PROTEIN KINASE IKS1-RELATED"/>
    <property type="match status" value="1"/>
</dbReference>
<dbReference type="GO" id="GO:0005634">
    <property type="term" value="C:nucleus"/>
    <property type="evidence" value="ECO:0007669"/>
    <property type="project" value="TreeGrafter"/>
</dbReference>
<keyword evidence="4" id="KW-0547">Nucleotide-binding</keyword>
<dbReference type="Gene3D" id="3.30.200.20">
    <property type="entry name" value="Phosphorylase Kinase, domain 1"/>
    <property type="match status" value="1"/>
</dbReference>
<dbReference type="Gene3D" id="1.10.510.10">
    <property type="entry name" value="Transferase(Phosphotransferase) domain 1"/>
    <property type="match status" value="1"/>
</dbReference>
<proteinExistence type="inferred from homology"/>
<organism evidence="12">
    <name type="scientific">Blastobotrys adeninivorans</name>
    <name type="common">Yeast</name>
    <name type="synonym">Arxula adeninivorans</name>
    <dbReference type="NCBI Taxonomy" id="409370"/>
    <lineage>
        <taxon>Eukaryota</taxon>
        <taxon>Fungi</taxon>
        <taxon>Dikarya</taxon>
        <taxon>Ascomycota</taxon>
        <taxon>Saccharomycotina</taxon>
        <taxon>Dipodascomycetes</taxon>
        <taxon>Dipodascales</taxon>
        <taxon>Trichomonascaceae</taxon>
        <taxon>Blastobotrys</taxon>
    </lineage>
</organism>
<dbReference type="CDD" id="cd14014">
    <property type="entry name" value="STKc_PknB_like"/>
    <property type="match status" value="1"/>
</dbReference>
<keyword evidence="6" id="KW-0067">ATP-binding</keyword>
<evidence type="ECO:0000256" key="1">
    <source>
        <dbReference type="ARBA" id="ARBA00012513"/>
    </source>
</evidence>
<feature type="region of interest" description="Disordered" evidence="10">
    <location>
        <begin position="64"/>
        <end position="84"/>
    </location>
</feature>
<dbReference type="GO" id="GO:0005524">
    <property type="term" value="F:ATP binding"/>
    <property type="evidence" value="ECO:0007669"/>
    <property type="project" value="UniProtKB-KW"/>
</dbReference>
<evidence type="ECO:0000256" key="4">
    <source>
        <dbReference type="ARBA" id="ARBA00022741"/>
    </source>
</evidence>
<reference evidence="12" key="1">
    <citation type="submission" date="2014-02" db="EMBL/GenBank/DDBJ databases">
        <authorList>
            <person name="Genoscope - CEA"/>
        </authorList>
    </citation>
    <scope>NUCLEOTIDE SEQUENCE</scope>
    <source>
        <strain evidence="12">LS3</strain>
    </source>
</reference>
<dbReference type="SUPFAM" id="SSF56112">
    <property type="entry name" value="Protein kinase-like (PK-like)"/>
    <property type="match status" value="1"/>
</dbReference>
<dbReference type="Pfam" id="PF00069">
    <property type="entry name" value="Pkinase"/>
    <property type="match status" value="1"/>
</dbReference>
<evidence type="ECO:0000256" key="10">
    <source>
        <dbReference type="SAM" id="MobiDB-lite"/>
    </source>
</evidence>
<dbReference type="EMBL" id="HG937694">
    <property type="protein sequence ID" value="CDP38404.1"/>
    <property type="molecule type" value="Genomic_DNA"/>
</dbReference>
<dbReference type="GO" id="GO:0005737">
    <property type="term" value="C:cytoplasm"/>
    <property type="evidence" value="ECO:0007669"/>
    <property type="project" value="TreeGrafter"/>
</dbReference>
<comment type="catalytic activity">
    <reaction evidence="9">
        <text>L-seryl-[protein] + ATP = O-phospho-L-seryl-[protein] + ADP + H(+)</text>
        <dbReference type="Rhea" id="RHEA:17989"/>
        <dbReference type="Rhea" id="RHEA-COMP:9863"/>
        <dbReference type="Rhea" id="RHEA-COMP:11604"/>
        <dbReference type="ChEBI" id="CHEBI:15378"/>
        <dbReference type="ChEBI" id="CHEBI:29999"/>
        <dbReference type="ChEBI" id="CHEBI:30616"/>
        <dbReference type="ChEBI" id="CHEBI:83421"/>
        <dbReference type="ChEBI" id="CHEBI:456216"/>
        <dbReference type="EC" id="2.7.11.1"/>
    </reaction>
</comment>
<keyword evidence="3" id="KW-0808">Transferase</keyword>
<name>A0A060TC74_BLAAD</name>
<gene>
    <name evidence="12" type="ORF">GNLVRS02_ARAD1D33924g</name>
</gene>
<evidence type="ECO:0000256" key="3">
    <source>
        <dbReference type="ARBA" id="ARBA00022679"/>
    </source>
</evidence>
<dbReference type="SMART" id="SM00220">
    <property type="entry name" value="S_TKc"/>
    <property type="match status" value="1"/>
</dbReference>
<evidence type="ECO:0000256" key="5">
    <source>
        <dbReference type="ARBA" id="ARBA00022777"/>
    </source>
</evidence>
<protein>
    <recommendedName>
        <fullName evidence="1">non-specific serine/threonine protein kinase</fullName>
        <ecNumber evidence="1">2.7.11.1</ecNumber>
    </recommendedName>
</protein>
<evidence type="ECO:0000313" key="12">
    <source>
        <dbReference type="EMBL" id="CDP38404.1"/>
    </source>
</evidence>
<dbReference type="FunFam" id="3.30.200.20:FF:000306">
    <property type="entry name" value="IKS protein kinase"/>
    <property type="match status" value="1"/>
</dbReference>
<sequence>MSLVTYNGSGNLRVVLQDQDRHALVLYDGSSRKLTLVNDPSTFRKLQNTLPEWQNRLRHRPRRVPRRCSACGQTIESEPESPTPRLLSLLDESAGSGAVNSNGGVEGGIDGSVGGVGAGGIELPRVMRDANYFRLLDLADSDQRQEERSISESAFSPGYFEKFFVSKAQLGRGSRGAVYLVEHVLDGVSLGLFALKKVPVGNDHEWLEKVLAEVHLLRVLSHPNLVSYNYVWLENSSVSAFGPQVPCAFILQEYCNGGTLEDYVRLRQKQGRSQGAQGKMSKRERLRRQSLGLPLDDYSISSMSQLLTVQEILAFMVDIVSGVRHLHKHQIIHRDLKPSNCLMSVPQNGSSLTDGLPTILVSDFGEGQLEGRSRDGTGSTGTLEYCAPELVREGHMAQFSKSTDMFSLGMILHFLCFSRLPYSHNPWEERVDIDQLKLEVEQFRGYNPPSAIGGGLERDDLPPALLDLLRSMLSVDASQRPSTDEVIDTLVTIDPERKVVSIEEGEWQLTTTSTTATTHIATTNTGQKDSTMASLITNFTLTKPQYYLFKSALAMLKLVTMSRVGIPQLGWTLFGLELATNSLKTTIALSACHLALCLVPPNISYIDYRI</sequence>
<dbReference type="InterPro" id="IPR008271">
    <property type="entry name" value="Ser/Thr_kinase_AS"/>
</dbReference>
<comment type="catalytic activity">
    <reaction evidence="8">
        <text>L-threonyl-[protein] + ATP = O-phospho-L-threonyl-[protein] + ADP + H(+)</text>
        <dbReference type="Rhea" id="RHEA:46608"/>
        <dbReference type="Rhea" id="RHEA-COMP:11060"/>
        <dbReference type="Rhea" id="RHEA-COMP:11605"/>
        <dbReference type="ChEBI" id="CHEBI:15378"/>
        <dbReference type="ChEBI" id="CHEBI:30013"/>
        <dbReference type="ChEBI" id="CHEBI:30616"/>
        <dbReference type="ChEBI" id="CHEBI:61977"/>
        <dbReference type="ChEBI" id="CHEBI:456216"/>
        <dbReference type="EC" id="2.7.11.1"/>
    </reaction>
</comment>
<accession>A0A060TC74</accession>
<keyword evidence="2" id="KW-0723">Serine/threonine-protein kinase</keyword>
<comment type="similarity">
    <text evidence="7">Belongs to the protein kinase superfamily. Ser/Thr protein kinase family. GCN2 subfamily.</text>
</comment>
<keyword evidence="5" id="KW-0418">Kinase</keyword>
<evidence type="ECO:0000256" key="2">
    <source>
        <dbReference type="ARBA" id="ARBA00022527"/>
    </source>
</evidence>
<dbReference type="PANTHER" id="PTHR11042">
    <property type="entry name" value="EUKARYOTIC TRANSLATION INITIATION FACTOR 2-ALPHA KINASE EIF2-ALPHA KINASE -RELATED"/>
    <property type="match status" value="1"/>
</dbReference>
<dbReference type="PROSITE" id="PS50011">
    <property type="entry name" value="PROTEIN_KINASE_DOM"/>
    <property type="match status" value="1"/>
</dbReference>
<dbReference type="GO" id="GO:0004674">
    <property type="term" value="F:protein serine/threonine kinase activity"/>
    <property type="evidence" value="ECO:0007669"/>
    <property type="project" value="UniProtKB-KW"/>
</dbReference>
<dbReference type="EC" id="2.7.11.1" evidence="1"/>
<evidence type="ECO:0000259" key="11">
    <source>
        <dbReference type="PROSITE" id="PS50011"/>
    </source>
</evidence>
<evidence type="ECO:0000256" key="9">
    <source>
        <dbReference type="ARBA" id="ARBA00048679"/>
    </source>
</evidence>
<dbReference type="PhylomeDB" id="A0A060TC74"/>
<dbReference type="AlphaFoldDB" id="A0A060TC74"/>
<dbReference type="InterPro" id="IPR000719">
    <property type="entry name" value="Prot_kinase_dom"/>
</dbReference>
<dbReference type="PROSITE" id="PS00108">
    <property type="entry name" value="PROTEIN_KINASE_ST"/>
    <property type="match status" value="1"/>
</dbReference>
<feature type="domain" description="Protein kinase" evidence="11">
    <location>
        <begin position="164"/>
        <end position="493"/>
    </location>
</feature>
<evidence type="ECO:0000256" key="8">
    <source>
        <dbReference type="ARBA" id="ARBA00047899"/>
    </source>
</evidence>
<dbReference type="InterPro" id="IPR050339">
    <property type="entry name" value="CC_SR_Kinase"/>
</dbReference>
<reference evidence="12" key="2">
    <citation type="submission" date="2014-06" db="EMBL/GenBank/DDBJ databases">
        <title>The complete genome of Blastobotrys (Arxula) adeninivorans LS3 - a yeast of biotechnological interest.</title>
        <authorList>
            <person name="Kunze G."/>
            <person name="Gaillardin C."/>
            <person name="Czernicka M."/>
            <person name="Durrens P."/>
            <person name="Martin T."/>
            <person name="Boer E."/>
            <person name="Gabaldon T."/>
            <person name="Cruz J."/>
            <person name="Talla E."/>
            <person name="Marck C."/>
            <person name="Goffeau A."/>
            <person name="Barbe V."/>
            <person name="Baret P."/>
            <person name="Baronian K."/>
            <person name="Beier S."/>
            <person name="Bleykasten C."/>
            <person name="Bode R."/>
            <person name="Casaregola S."/>
            <person name="Despons L."/>
            <person name="Fairhead C."/>
            <person name="Giersberg M."/>
            <person name="Gierski P."/>
            <person name="Hahnel U."/>
            <person name="Hartmann A."/>
            <person name="Jankowska D."/>
            <person name="Jubin C."/>
            <person name="Jung P."/>
            <person name="Lafontaine I."/>
            <person name="Leh-Louis V."/>
            <person name="Lemaire M."/>
            <person name="Marcet-Houben M."/>
            <person name="Mascher M."/>
            <person name="Morel G."/>
            <person name="Richard G.-F."/>
            <person name="Riechen J."/>
            <person name="Sacerdot C."/>
            <person name="Sarkar A."/>
            <person name="Savel G."/>
            <person name="Schacherer J."/>
            <person name="Sherman D."/>
            <person name="Straub M.-L."/>
            <person name="Stein N."/>
            <person name="Thierry A."/>
            <person name="Trautwein-Schult A."/>
            <person name="Westhof E."/>
            <person name="Worch S."/>
            <person name="Dujon B."/>
            <person name="Souciet J.-L."/>
            <person name="Wincker P."/>
            <person name="Scholz U."/>
            <person name="Neuveglise N."/>
        </authorList>
    </citation>
    <scope>NUCLEOTIDE SEQUENCE</scope>
    <source>
        <strain evidence="12">LS3</strain>
    </source>
</reference>
<evidence type="ECO:0000256" key="6">
    <source>
        <dbReference type="ARBA" id="ARBA00022840"/>
    </source>
</evidence>
<dbReference type="InterPro" id="IPR011009">
    <property type="entry name" value="Kinase-like_dom_sf"/>
</dbReference>
<evidence type="ECO:0000256" key="7">
    <source>
        <dbReference type="ARBA" id="ARBA00037982"/>
    </source>
</evidence>